<dbReference type="PROSITE" id="PS51257">
    <property type="entry name" value="PROKAR_LIPOPROTEIN"/>
    <property type="match status" value="1"/>
</dbReference>
<dbReference type="AlphaFoldDB" id="A0AB39YJS2"/>
<evidence type="ECO:0000256" key="2">
    <source>
        <dbReference type="SAM" id="SignalP"/>
    </source>
</evidence>
<protein>
    <recommendedName>
        <fullName evidence="4">Lipoprotein</fullName>
    </recommendedName>
</protein>
<dbReference type="EMBL" id="CP165735">
    <property type="protein sequence ID" value="XDV70036.1"/>
    <property type="molecule type" value="Genomic_DNA"/>
</dbReference>
<evidence type="ECO:0008006" key="4">
    <source>
        <dbReference type="Google" id="ProtNLM"/>
    </source>
</evidence>
<proteinExistence type="predicted"/>
<dbReference type="RefSeq" id="WP_369744692.1">
    <property type="nucleotide sequence ID" value="NZ_CP165735.1"/>
</dbReference>
<feature type="region of interest" description="Disordered" evidence="1">
    <location>
        <begin position="22"/>
        <end position="73"/>
    </location>
</feature>
<gene>
    <name evidence="3" type="ORF">ABQM86_13795</name>
</gene>
<accession>A0AB39YJS2</accession>
<evidence type="ECO:0000256" key="1">
    <source>
        <dbReference type="SAM" id="MobiDB-lite"/>
    </source>
</evidence>
<reference evidence="3" key="1">
    <citation type="submission" date="2024-07" db="EMBL/GenBank/DDBJ databases">
        <authorList>
            <person name="Li J."/>
            <person name="Wei H."/>
            <person name="Ma J."/>
        </authorList>
    </citation>
    <scope>NUCLEOTIDE SEQUENCE</scope>
    <source>
        <strain evidence="3">AMU7</strain>
    </source>
</reference>
<evidence type="ECO:0000313" key="3">
    <source>
        <dbReference type="EMBL" id="XDV70036.1"/>
    </source>
</evidence>
<feature type="chain" id="PRO_5044190256" description="Lipoprotein" evidence="2">
    <location>
        <begin position="23"/>
        <end position="272"/>
    </location>
</feature>
<feature type="signal peptide" evidence="2">
    <location>
        <begin position="1"/>
        <end position="22"/>
    </location>
</feature>
<organism evidence="3">
    <name type="scientific">Paenarthrobacter sp. AMU7</name>
    <dbReference type="NCBI Taxonomy" id="3162492"/>
    <lineage>
        <taxon>Bacteria</taxon>
        <taxon>Bacillati</taxon>
        <taxon>Actinomycetota</taxon>
        <taxon>Actinomycetes</taxon>
        <taxon>Micrococcales</taxon>
        <taxon>Micrococcaceae</taxon>
        <taxon>Paenarthrobacter</taxon>
    </lineage>
</organism>
<keyword evidence="2" id="KW-0732">Signal</keyword>
<sequence>MRRLFLMAVPIVIALAACTVPSSEPPAGTGSPATSNASATAGPGQPPSSAPGSSETAPGSSEPSGVAPAAGDDEPGRFSYLCTSLDASPEVQLSSLAEVWAATNYTRMDSCGVTFEGDGQFEPTPREAEAISTAAPQGVAADDGLETMLDILRLCTRISDETGPGGFAEASRGTLVAAAEFCPDAPQGKIIAAWAGGARVGDGTHVAGENQEPGRWQLIKPAGETGGCAWSITSQDGSVVANGGLAEAGNAVELKPGQKFTSDKCGIWGKMY</sequence>
<name>A0AB39YJS2_9MICC</name>